<dbReference type="Pfam" id="PF02386">
    <property type="entry name" value="TrkH"/>
    <property type="match status" value="1"/>
</dbReference>
<feature type="transmembrane region" description="Helical" evidence="8">
    <location>
        <begin position="374"/>
        <end position="392"/>
    </location>
</feature>
<keyword evidence="2" id="KW-0813">Transport</keyword>
<keyword evidence="3" id="KW-1003">Cell membrane</keyword>
<proteinExistence type="predicted"/>
<feature type="transmembrane region" description="Helical" evidence="8">
    <location>
        <begin position="404"/>
        <end position="425"/>
    </location>
</feature>
<evidence type="ECO:0000256" key="4">
    <source>
        <dbReference type="ARBA" id="ARBA00022692"/>
    </source>
</evidence>
<feature type="transmembrane region" description="Helical" evidence="8">
    <location>
        <begin position="286"/>
        <end position="304"/>
    </location>
</feature>
<evidence type="ECO:0000313" key="10">
    <source>
        <dbReference type="Proteomes" id="UP000237662"/>
    </source>
</evidence>
<accession>A0A2S6I4C6</accession>
<evidence type="ECO:0000256" key="7">
    <source>
        <dbReference type="ARBA" id="ARBA00023136"/>
    </source>
</evidence>
<feature type="transmembrane region" description="Helical" evidence="8">
    <location>
        <begin position="72"/>
        <end position="94"/>
    </location>
</feature>
<comment type="subcellular location">
    <subcellularLocation>
        <location evidence="1">Cell membrane</location>
        <topology evidence="1">Multi-pass membrane protein</topology>
    </subcellularLocation>
</comment>
<feature type="transmembrane region" description="Helical" evidence="8">
    <location>
        <begin position="260"/>
        <end position="279"/>
    </location>
</feature>
<sequence>MIRLFHRLTPLQKLLCGYLTLLALGWILLNLPVFHSGGSAVIDHLFTATSALTTTGLTTINVADSYSFAGEIVILLLLQIGGIGYMSLAGWLLLESHYGLKSREDEEKEEMVESDYTVPRGSDHRSFLIKLLGFTLACEAIGAVILSVAFSAHGEELPVWKGIFIAVSAFCTAGLHLFDSSLHGFTDNVSVNLTVSALSLAGSFGFLFFVDVYDRLLGHTKRLGVSTRAIFLVMAVSLVGVTATLMFYDPYFNTGGEVDLGLMAGAFQAISTVSTTGFSTVPIDRLSMASTFLLTIFMFIGASPSGTGGGIKNTTAATAFAYLVAVVRRKKDIVLLGARLSQKRVHLAMALLVVNLILVLVAGFALLVGTPDATFAPIFEVVSALGTVGLSLGATGEVDAGGKVLLIALMILGRLGTLSVIMAVLGHSPNSAEHADSGDGDDGDIAIEG</sequence>
<dbReference type="GO" id="GO:0005886">
    <property type="term" value="C:plasma membrane"/>
    <property type="evidence" value="ECO:0007669"/>
    <property type="project" value="UniProtKB-SubCell"/>
</dbReference>
<comment type="caution">
    <text evidence="9">The sequence shown here is derived from an EMBL/GenBank/DDBJ whole genome shotgun (WGS) entry which is preliminary data.</text>
</comment>
<evidence type="ECO:0000256" key="3">
    <source>
        <dbReference type="ARBA" id="ARBA00022475"/>
    </source>
</evidence>
<dbReference type="PANTHER" id="PTHR32024">
    <property type="entry name" value="TRK SYSTEM POTASSIUM UPTAKE PROTEIN TRKG-RELATED"/>
    <property type="match status" value="1"/>
</dbReference>
<protein>
    <submittedName>
        <fullName evidence="9">Trk system potassium uptake protein TrkH</fullName>
    </submittedName>
</protein>
<keyword evidence="4 8" id="KW-0812">Transmembrane</keyword>
<dbReference type="Proteomes" id="UP000237662">
    <property type="component" value="Unassembled WGS sequence"/>
</dbReference>
<dbReference type="GO" id="GO:0008324">
    <property type="term" value="F:monoatomic cation transmembrane transporter activity"/>
    <property type="evidence" value="ECO:0007669"/>
    <property type="project" value="InterPro"/>
</dbReference>
<feature type="transmembrane region" description="Helical" evidence="8">
    <location>
        <begin position="190"/>
        <end position="213"/>
    </location>
</feature>
<dbReference type="InterPro" id="IPR003445">
    <property type="entry name" value="Cat_transpt"/>
</dbReference>
<dbReference type="AlphaFoldDB" id="A0A2S6I4C6"/>
<evidence type="ECO:0000313" key="9">
    <source>
        <dbReference type="EMBL" id="PPK86032.1"/>
    </source>
</evidence>
<dbReference type="PANTHER" id="PTHR32024:SF1">
    <property type="entry name" value="KTR SYSTEM POTASSIUM UPTAKE PROTEIN B"/>
    <property type="match status" value="1"/>
</dbReference>
<evidence type="ECO:0000256" key="6">
    <source>
        <dbReference type="ARBA" id="ARBA00023065"/>
    </source>
</evidence>
<gene>
    <name evidence="9" type="ORF">CLV84_2949</name>
</gene>
<keyword evidence="10" id="KW-1185">Reference proteome</keyword>
<evidence type="ECO:0000256" key="8">
    <source>
        <dbReference type="SAM" id="Phobius"/>
    </source>
</evidence>
<keyword evidence="7 8" id="KW-0472">Membrane</keyword>
<keyword evidence="6" id="KW-0406">Ion transport</keyword>
<feature type="transmembrane region" description="Helical" evidence="8">
    <location>
        <begin position="347"/>
        <end position="368"/>
    </location>
</feature>
<keyword evidence="5 8" id="KW-1133">Transmembrane helix</keyword>
<feature type="transmembrane region" description="Helical" evidence="8">
    <location>
        <begin position="159"/>
        <end position="178"/>
    </location>
</feature>
<feature type="transmembrane region" description="Helical" evidence="8">
    <location>
        <begin position="12"/>
        <end position="29"/>
    </location>
</feature>
<dbReference type="GO" id="GO:0030001">
    <property type="term" value="P:metal ion transport"/>
    <property type="evidence" value="ECO:0007669"/>
    <property type="project" value="UniProtKB-ARBA"/>
</dbReference>
<evidence type="ECO:0000256" key="1">
    <source>
        <dbReference type="ARBA" id="ARBA00004651"/>
    </source>
</evidence>
<dbReference type="EMBL" id="PTJC01000006">
    <property type="protein sequence ID" value="PPK86032.1"/>
    <property type="molecule type" value="Genomic_DNA"/>
</dbReference>
<name>A0A2S6I4C6_9BACT</name>
<evidence type="ECO:0000256" key="5">
    <source>
        <dbReference type="ARBA" id="ARBA00022989"/>
    </source>
</evidence>
<feature type="transmembrane region" description="Helical" evidence="8">
    <location>
        <begin position="225"/>
        <end position="248"/>
    </location>
</feature>
<reference evidence="9 10" key="1">
    <citation type="submission" date="2018-02" db="EMBL/GenBank/DDBJ databases">
        <title>Genomic Encyclopedia of Archaeal and Bacterial Type Strains, Phase II (KMG-II): from individual species to whole genera.</title>
        <authorList>
            <person name="Goeker M."/>
        </authorList>
    </citation>
    <scope>NUCLEOTIDE SEQUENCE [LARGE SCALE GENOMIC DNA]</scope>
    <source>
        <strain evidence="9 10">DSM 29526</strain>
    </source>
</reference>
<evidence type="ECO:0000256" key="2">
    <source>
        <dbReference type="ARBA" id="ARBA00022448"/>
    </source>
</evidence>
<feature type="transmembrane region" description="Helical" evidence="8">
    <location>
        <begin position="127"/>
        <end position="152"/>
    </location>
</feature>
<organism evidence="9 10">
    <name type="scientific">Neolewinella xylanilytica</name>
    <dbReference type="NCBI Taxonomy" id="1514080"/>
    <lineage>
        <taxon>Bacteria</taxon>
        <taxon>Pseudomonadati</taxon>
        <taxon>Bacteroidota</taxon>
        <taxon>Saprospiria</taxon>
        <taxon>Saprospirales</taxon>
        <taxon>Lewinellaceae</taxon>
        <taxon>Neolewinella</taxon>
    </lineage>
</organism>